<evidence type="ECO:0000313" key="1">
    <source>
        <dbReference type="EMBL" id="KAL0085278.1"/>
    </source>
</evidence>
<sequence>MRSLSSFAAFASFVRVSVITSLESTSALILLIVCSCSFRSASRVVNVSSARLCSSVSFCFSSETVKFNAE</sequence>
<proteinExistence type="predicted"/>
<dbReference type="Proteomes" id="UP001448207">
    <property type="component" value="Unassembled WGS sequence"/>
</dbReference>
<keyword evidence="2" id="KW-1185">Reference proteome</keyword>
<reference evidence="1 2" key="1">
    <citation type="submission" date="2024-04" db="EMBL/GenBank/DDBJ databases">
        <title>Symmetric and asymmetric DNA N6-adenine methylation regulates different biological responses in Mucorales.</title>
        <authorList>
            <consortium name="Lawrence Berkeley National Laboratory"/>
            <person name="Lax C."/>
            <person name="Mondo S.J."/>
            <person name="Osorio-Concepcion M."/>
            <person name="Muszewska A."/>
            <person name="Corrochano-Luque M."/>
            <person name="Gutierrez G."/>
            <person name="Riley R."/>
            <person name="Lipzen A."/>
            <person name="Guo J."/>
            <person name="Hundley H."/>
            <person name="Amirebrahimi M."/>
            <person name="Ng V."/>
            <person name="Lorenzo-Gutierrez D."/>
            <person name="Binder U."/>
            <person name="Yang J."/>
            <person name="Song Y."/>
            <person name="Canovas D."/>
            <person name="Navarro E."/>
            <person name="Freitag M."/>
            <person name="Gabaldon T."/>
            <person name="Grigoriev I.V."/>
            <person name="Corrochano L.M."/>
            <person name="Nicolas F.E."/>
            <person name="Garre V."/>
        </authorList>
    </citation>
    <scope>NUCLEOTIDE SEQUENCE [LARGE SCALE GENOMIC DNA]</scope>
    <source>
        <strain evidence="1 2">L51</strain>
    </source>
</reference>
<comment type="caution">
    <text evidence="1">The sequence shown here is derived from an EMBL/GenBank/DDBJ whole genome shotgun (WGS) entry which is preliminary data.</text>
</comment>
<organism evidence="1 2">
    <name type="scientific">Phycomyces blakesleeanus</name>
    <dbReference type="NCBI Taxonomy" id="4837"/>
    <lineage>
        <taxon>Eukaryota</taxon>
        <taxon>Fungi</taxon>
        <taxon>Fungi incertae sedis</taxon>
        <taxon>Mucoromycota</taxon>
        <taxon>Mucoromycotina</taxon>
        <taxon>Mucoromycetes</taxon>
        <taxon>Mucorales</taxon>
        <taxon>Phycomycetaceae</taxon>
        <taxon>Phycomyces</taxon>
    </lineage>
</organism>
<evidence type="ECO:0008006" key="3">
    <source>
        <dbReference type="Google" id="ProtNLM"/>
    </source>
</evidence>
<gene>
    <name evidence="1" type="ORF">J3Q64DRAFT_1746351</name>
</gene>
<evidence type="ECO:0000313" key="2">
    <source>
        <dbReference type="Proteomes" id="UP001448207"/>
    </source>
</evidence>
<name>A0ABR3AYL3_PHYBL</name>
<accession>A0ABR3AYL3</accession>
<dbReference type="EMBL" id="JBCLYO010000011">
    <property type="protein sequence ID" value="KAL0085278.1"/>
    <property type="molecule type" value="Genomic_DNA"/>
</dbReference>
<protein>
    <recommendedName>
        <fullName evidence="3">Secreted protein</fullName>
    </recommendedName>
</protein>